<protein>
    <recommendedName>
        <fullName evidence="1">Exportin-T</fullName>
    </recommendedName>
    <alternativeName>
        <fullName evidence="1">Exportin(tRNA)</fullName>
    </alternativeName>
    <alternativeName>
        <fullName evidence="1">tRNA exportin</fullName>
    </alternativeName>
</protein>
<dbReference type="PANTHER" id="PTHR15952:SF11">
    <property type="entry name" value="EXPORTIN-T"/>
    <property type="match status" value="1"/>
</dbReference>
<proteinExistence type="inferred from homology"/>
<dbReference type="Pfam" id="PF19282">
    <property type="entry name" value="Exportin-T"/>
    <property type="match status" value="1"/>
</dbReference>
<accession>A0AAV6UZU3</accession>
<dbReference type="GO" id="GO:0000049">
    <property type="term" value="F:tRNA binding"/>
    <property type="evidence" value="ECO:0007669"/>
    <property type="project" value="UniProtKB-UniRule"/>
</dbReference>
<feature type="domain" description="Exportin-T C-terminal" evidence="2">
    <location>
        <begin position="2"/>
        <end position="142"/>
    </location>
</feature>
<dbReference type="GO" id="GO:0005643">
    <property type="term" value="C:nuclear pore"/>
    <property type="evidence" value="ECO:0007669"/>
    <property type="project" value="TreeGrafter"/>
</dbReference>
<comment type="function">
    <text evidence="1">tRNA nucleus export receptor which facilitates tRNA translocation across the nuclear pore complex.</text>
</comment>
<comment type="caution">
    <text evidence="3">The sequence shown here is derived from an EMBL/GenBank/DDBJ whole genome shotgun (WGS) entry which is preliminary data.</text>
</comment>
<dbReference type="EMBL" id="JAFNEN010000220">
    <property type="protein sequence ID" value="KAG8189138.1"/>
    <property type="molecule type" value="Genomic_DNA"/>
</dbReference>
<comment type="similarity">
    <text evidence="1">Belongs to the exportin family.</text>
</comment>
<gene>
    <name evidence="3" type="ORF">JTE90_018432</name>
</gene>
<reference evidence="3 4" key="1">
    <citation type="journal article" date="2022" name="Nat. Ecol. Evol.">
        <title>A masculinizing supergene underlies an exaggerated male reproductive morph in a spider.</title>
        <authorList>
            <person name="Hendrickx F."/>
            <person name="De Corte Z."/>
            <person name="Sonet G."/>
            <person name="Van Belleghem S.M."/>
            <person name="Kostlbacher S."/>
            <person name="Vangestel C."/>
        </authorList>
    </citation>
    <scope>NUCLEOTIDE SEQUENCE [LARGE SCALE GENOMIC DNA]</scope>
    <source>
        <strain evidence="3">W744_W776</strain>
    </source>
</reference>
<keyword evidence="1" id="KW-0813">Transport</keyword>
<dbReference type="PANTHER" id="PTHR15952">
    <property type="entry name" value="EXPORTIN-T/LOS1"/>
    <property type="match status" value="1"/>
</dbReference>
<comment type="subcellular location">
    <subcellularLocation>
        <location evidence="1">Nucleus</location>
    </subcellularLocation>
    <subcellularLocation>
        <location evidence="1">Cytoplasm</location>
    </subcellularLocation>
    <text evidence="1">Shuttles between the nucleus and the cytoplasm.</text>
</comment>
<dbReference type="GO" id="GO:0005737">
    <property type="term" value="C:cytoplasm"/>
    <property type="evidence" value="ECO:0007669"/>
    <property type="project" value="UniProtKB-SubCell"/>
</dbReference>
<dbReference type="GO" id="GO:0031267">
    <property type="term" value="F:small GTPase binding"/>
    <property type="evidence" value="ECO:0007669"/>
    <property type="project" value="InterPro"/>
</dbReference>
<dbReference type="InterPro" id="IPR040017">
    <property type="entry name" value="XPOT"/>
</dbReference>
<dbReference type="AlphaFoldDB" id="A0AAV6UZU3"/>
<organism evidence="3 4">
    <name type="scientific">Oedothorax gibbosus</name>
    <dbReference type="NCBI Taxonomy" id="931172"/>
    <lineage>
        <taxon>Eukaryota</taxon>
        <taxon>Metazoa</taxon>
        <taxon>Ecdysozoa</taxon>
        <taxon>Arthropoda</taxon>
        <taxon>Chelicerata</taxon>
        <taxon>Arachnida</taxon>
        <taxon>Araneae</taxon>
        <taxon>Araneomorphae</taxon>
        <taxon>Entelegynae</taxon>
        <taxon>Araneoidea</taxon>
        <taxon>Linyphiidae</taxon>
        <taxon>Erigoninae</taxon>
        <taxon>Oedothorax</taxon>
    </lineage>
</organism>
<keyword evidence="1" id="KW-0539">Nucleus</keyword>
<keyword evidence="1" id="KW-0963">Cytoplasm</keyword>
<evidence type="ECO:0000256" key="1">
    <source>
        <dbReference type="RuleBase" id="RU366037"/>
    </source>
</evidence>
<dbReference type="Gene3D" id="1.25.10.10">
    <property type="entry name" value="Leucine-rich Repeat Variant"/>
    <property type="match status" value="1"/>
</dbReference>
<keyword evidence="1" id="KW-0694">RNA-binding</keyword>
<dbReference type="InterPro" id="IPR045546">
    <property type="entry name" value="Exportin-T_C"/>
</dbReference>
<evidence type="ECO:0000259" key="2">
    <source>
        <dbReference type="Pfam" id="PF19282"/>
    </source>
</evidence>
<keyword evidence="4" id="KW-1185">Reference proteome</keyword>
<keyword evidence="1" id="KW-0820">tRNA-binding</keyword>
<evidence type="ECO:0000313" key="4">
    <source>
        <dbReference type="Proteomes" id="UP000827092"/>
    </source>
</evidence>
<dbReference type="GO" id="GO:0016363">
    <property type="term" value="C:nuclear matrix"/>
    <property type="evidence" value="ECO:0007669"/>
    <property type="project" value="TreeGrafter"/>
</dbReference>
<dbReference type="InterPro" id="IPR011989">
    <property type="entry name" value="ARM-like"/>
</dbReference>
<evidence type="ECO:0000313" key="3">
    <source>
        <dbReference type="EMBL" id="KAG8189138.1"/>
    </source>
</evidence>
<name>A0AAV6UZU3_9ARAC</name>
<dbReference type="Proteomes" id="UP000827092">
    <property type="component" value="Unassembled WGS sequence"/>
</dbReference>
<sequence>MQNMERVLLTVIQGAVDFPDPVAQKTCFTILRKLVELWGGADGPAGFSDFLYAQIIPACFLAPSKSSFDLADAQTVLALHESALCLRAALEKRGPEMLGFLQDSYLPLLHVNPKVAEEYCRALASSDVKAFKSYLKYFFQNAKT</sequence>
<dbReference type="GO" id="GO:0071528">
    <property type="term" value="P:tRNA re-export from nucleus"/>
    <property type="evidence" value="ECO:0007669"/>
    <property type="project" value="UniProtKB-UniRule"/>
</dbReference>